<gene>
    <name evidence="2" type="ORF">MANES_17G016700</name>
</gene>
<feature type="region of interest" description="Disordered" evidence="1">
    <location>
        <begin position="21"/>
        <end position="42"/>
    </location>
</feature>
<protein>
    <submittedName>
        <fullName evidence="2">Uncharacterized protein</fullName>
    </submittedName>
</protein>
<dbReference type="AlphaFoldDB" id="A0A2C9U455"/>
<name>A0A2C9U455_MANES</name>
<evidence type="ECO:0000313" key="2">
    <source>
        <dbReference type="EMBL" id="OAY24447.1"/>
    </source>
</evidence>
<accession>A0A2C9U455</accession>
<organism evidence="2">
    <name type="scientific">Manihot esculenta</name>
    <name type="common">Cassava</name>
    <name type="synonym">Jatropha manihot</name>
    <dbReference type="NCBI Taxonomy" id="3983"/>
    <lineage>
        <taxon>Eukaryota</taxon>
        <taxon>Viridiplantae</taxon>
        <taxon>Streptophyta</taxon>
        <taxon>Embryophyta</taxon>
        <taxon>Tracheophyta</taxon>
        <taxon>Spermatophyta</taxon>
        <taxon>Magnoliopsida</taxon>
        <taxon>eudicotyledons</taxon>
        <taxon>Gunneridae</taxon>
        <taxon>Pentapetalae</taxon>
        <taxon>rosids</taxon>
        <taxon>fabids</taxon>
        <taxon>Malpighiales</taxon>
        <taxon>Euphorbiaceae</taxon>
        <taxon>Crotonoideae</taxon>
        <taxon>Manihoteae</taxon>
        <taxon>Manihot</taxon>
    </lineage>
</organism>
<evidence type="ECO:0000256" key="1">
    <source>
        <dbReference type="SAM" id="MobiDB-lite"/>
    </source>
</evidence>
<proteinExistence type="predicted"/>
<sequence length="58" mass="6352">MYKVNQCMVLTPQCNNGSCNPKKKTNKLETAHPKTGLTKSRSNYAARGALHGPIYLSS</sequence>
<reference evidence="2" key="1">
    <citation type="submission" date="2016-02" db="EMBL/GenBank/DDBJ databases">
        <title>WGS assembly of Manihot esculenta.</title>
        <authorList>
            <person name="Bredeson J.V."/>
            <person name="Prochnik S.E."/>
            <person name="Lyons J.B."/>
            <person name="Schmutz J."/>
            <person name="Grimwood J."/>
            <person name="Vrebalov J."/>
            <person name="Bart R.S."/>
            <person name="Amuge T."/>
            <person name="Ferguson M.E."/>
            <person name="Green R."/>
            <person name="Putnam N."/>
            <person name="Stites J."/>
            <person name="Rounsley S."/>
            <person name="Rokhsar D.S."/>
        </authorList>
    </citation>
    <scope>NUCLEOTIDE SEQUENCE [LARGE SCALE GENOMIC DNA]</scope>
    <source>
        <tissue evidence="2">Leaf</tissue>
    </source>
</reference>
<dbReference type="EMBL" id="CM004403">
    <property type="protein sequence ID" value="OAY24447.1"/>
    <property type="molecule type" value="Genomic_DNA"/>
</dbReference>